<dbReference type="Proteomes" id="UP000095286">
    <property type="component" value="Unplaced"/>
</dbReference>
<reference evidence="2" key="1">
    <citation type="submission" date="2016-11" db="UniProtKB">
        <authorList>
            <consortium name="WormBaseParasite"/>
        </authorList>
    </citation>
    <scope>IDENTIFICATION</scope>
    <source>
        <strain evidence="2">KR3021</strain>
    </source>
</reference>
<name>A0AC35TSA4_9BILA</name>
<proteinExistence type="predicted"/>
<evidence type="ECO:0000313" key="1">
    <source>
        <dbReference type="Proteomes" id="UP000095286"/>
    </source>
</evidence>
<accession>A0AC35TSA4</accession>
<sequence>MATSHDQSKPNSIHHSFLNKSAKQYVQSIFGKQYNFFWFFDQVHIKWVFVFAQLAMLYLAFTTLVTCSSGNYLECPSQWNDLFSKFNDGEIARTTEVGKKDYDPRFTMRSVTSLVMILTIGAALSGMASIFSAEKIYNKKRRIHESFNIHPLFFAVPSYVAQFSWILVYFFNTKSNLGRDFADERVSWFRFLLVSVIPYLFVWAAIVYCYAGSLKAIKFIKRAAKNYDVDPELTINLNQSFYSRRSNFDSSKYRGNSLNKSSRLNRSGRYKANNTTGRKSPNRSVLLRPKTSKDRSQAEVTFYSGNRSGVDLEMIQEEELTTL</sequence>
<protein>
    <submittedName>
        <fullName evidence="2">Uncharacterized protein</fullName>
    </submittedName>
</protein>
<evidence type="ECO:0000313" key="2">
    <source>
        <dbReference type="WBParaSite" id="RSKR_0000348600.1"/>
    </source>
</evidence>
<dbReference type="WBParaSite" id="RSKR_0000348600.1">
    <property type="protein sequence ID" value="RSKR_0000348600.1"/>
    <property type="gene ID" value="RSKR_0000348600"/>
</dbReference>
<organism evidence="1 2">
    <name type="scientific">Rhabditophanes sp. KR3021</name>
    <dbReference type="NCBI Taxonomy" id="114890"/>
    <lineage>
        <taxon>Eukaryota</taxon>
        <taxon>Metazoa</taxon>
        <taxon>Ecdysozoa</taxon>
        <taxon>Nematoda</taxon>
        <taxon>Chromadorea</taxon>
        <taxon>Rhabditida</taxon>
        <taxon>Tylenchina</taxon>
        <taxon>Panagrolaimomorpha</taxon>
        <taxon>Strongyloidoidea</taxon>
        <taxon>Alloionematidae</taxon>
        <taxon>Rhabditophanes</taxon>
    </lineage>
</organism>